<proteinExistence type="predicted"/>
<dbReference type="RefSeq" id="WP_225738588.1">
    <property type="nucleotide sequence ID" value="NZ_AQGV01000015.1"/>
</dbReference>
<dbReference type="InterPro" id="IPR029044">
    <property type="entry name" value="Nucleotide-diphossugar_trans"/>
</dbReference>
<gene>
    <name evidence="4" type="ORF">PAUR_b0491</name>
</gene>
<keyword evidence="1" id="KW-0808">Transferase</keyword>
<dbReference type="Gene3D" id="3.90.550.10">
    <property type="entry name" value="Spore Coat Polysaccharide Biosynthesis Protein SpsA, Chain A"/>
    <property type="match status" value="1"/>
</dbReference>
<dbReference type="EMBL" id="AQGV01000015">
    <property type="protein sequence ID" value="MBE0370448.1"/>
    <property type="molecule type" value="Genomic_DNA"/>
</dbReference>
<dbReference type="SUPFAM" id="SSF53448">
    <property type="entry name" value="Nucleotide-diphospho-sugar transferases"/>
    <property type="match status" value="1"/>
</dbReference>
<evidence type="ECO:0000259" key="2">
    <source>
        <dbReference type="Pfam" id="PF00535"/>
    </source>
</evidence>
<evidence type="ECO:0000256" key="1">
    <source>
        <dbReference type="ARBA" id="ARBA00022679"/>
    </source>
</evidence>
<dbReference type="Proteomes" id="UP000615755">
    <property type="component" value="Unassembled WGS sequence"/>
</dbReference>
<organism evidence="4 5">
    <name type="scientific">Pseudoalteromonas aurantia 208</name>
    <dbReference type="NCBI Taxonomy" id="1314867"/>
    <lineage>
        <taxon>Bacteria</taxon>
        <taxon>Pseudomonadati</taxon>
        <taxon>Pseudomonadota</taxon>
        <taxon>Gammaproteobacteria</taxon>
        <taxon>Alteromonadales</taxon>
        <taxon>Pseudoalteromonadaceae</taxon>
        <taxon>Pseudoalteromonas</taxon>
    </lineage>
</organism>
<evidence type="ECO:0008006" key="6">
    <source>
        <dbReference type="Google" id="ProtNLM"/>
    </source>
</evidence>
<dbReference type="InterPro" id="IPR001173">
    <property type="entry name" value="Glyco_trans_2-like"/>
</dbReference>
<evidence type="ECO:0000313" key="4">
    <source>
        <dbReference type="EMBL" id="MBE0370448.1"/>
    </source>
</evidence>
<evidence type="ECO:0000259" key="3">
    <source>
        <dbReference type="Pfam" id="PF02709"/>
    </source>
</evidence>
<accession>A0ABR9EHJ1</accession>
<sequence length="235" mass="27008">MDIIIPATNKPELEKTLLHLTSLGERIGNVVVVDFNKETPSLSEHKIEMLRKLVDIKYIFVNGLEYFNKSIAINVGSDFVSSEYILLCDADVLLDKSFFTISKCYWRALDAKPAVFSPQYVVESDNGKIRKGPGICFLKYEHFKAIEGYSADFIGWGMEDVDFLQRLEYVGVEKKLISHAIHLSHSDDARTRNYHSKSVQEMRLKNRALYKIKHEKKQIYGSLRHDISSISREEA</sequence>
<feature type="domain" description="Galactosyltransferase C-terminal" evidence="3">
    <location>
        <begin position="132"/>
        <end position="179"/>
    </location>
</feature>
<reference evidence="4 5" key="1">
    <citation type="submission" date="2015-03" db="EMBL/GenBank/DDBJ databases">
        <title>Genome sequence of Pseudoalteromonas aurantia.</title>
        <authorList>
            <person name="Xie B.-B."/>
            <person name="Rong J.-C."/>
            <person name="Qin Q.-L."/>
            <person name="Zhang Y.-Z."/>
        </authorList>
    </citation>
    <scope>NUCLEOTIDE SEQUENCE [LARGE SCALE GENOMIC DNA]</scope>
    <source>
        <strain evidence="4 5">208</strain>
    </source>
</reference>
<dbReference type="Pfam" id="PF00535">
    <property type="entry name" value="Glycos_transf_2"/>
    <property type="match status" value="1"/>
</dbReference>
<protein>
    <recommendedName>
        <fullName evidence="6">Galactosyltransferase C-terminal domain-containing protein</fullName>
    </recommendedName>
</protein>
<name>A0ABR9EHJ1_9GAMM</name>
<dbReference type="Pfam" id="PF02709">
    <property type="entry name" value="Glyco_transf_7C"/>
    <property type="match status" value="1"/>
</dbReference>
<keyword evidence="5" id="KW-1185">Reference proteome</keyword>
<dbReference type="CDD" id="cd00761">
    <property type="entry name" value="Glyco_tranf_GTA_type"/>
    <property type="match status" value="1"/>
</dbReference>
<feature type="domain" description="Glycosyltransferase 2-like" evidence="2">
    <location>
        <begin position="3"/>
        <end position="129"/>
    </location>
</feature>
<comment type="caution">
    <text evidence="4">The sequence shown here is derived from an EMBL/GenBank/DDBJ whole genome shotgun (WGS) entry which is preliminary data.</text>
</comment>
<evidence type="ECO:0000313" key="5">
    <source>
        <dbReference type="Proteomes" id="UP000615755"/>
    </source>
</evidence>
<dbReference type="InterPro" id="IPR027791">
    <property type="entry name" value="Galactosyl_T_C"/>
</dbReference>